<organism evidence="4 5">
    <name type="scientific">Spirosoma telluris</name>
    <dbReference type="NCBI Taxonomy" id="2183553"/>
    <lineage>
        <taxon>Bacteria</taxon>
        <taxon>Pseudomonadati</taxon>
        <taxon>Bacteroidota</taxon>
        <taxon>Cytophagia</taxon>
        <taxon>Cytophagales</taxon>
        <taxon>Cytophagaceae</taxon>
        <taxon>Spirosoma</taxon>
    </lineage>
</organism>
<dbReference type="Gene3D" id="3.40.50.720">
    <property type="entry name" value="NAD(P)-binding Rossmann-like Domain"/>
    <property type="match status" value="1"/>
</dbReference>
<evidence type="ECO:0000259" key="3">
    <source>
        <dbReference type="Pfam" id="PF01370"/>
    </source>
</evidence>
<dbReference type="Proteomes" id="UP000249016">
    <property type="component" value="Unassembled WGS sequence"/>
</dbReference>
<comment type="caution">
    <text evidence="4">The sequence shown here is derived from an EMBL/GenBank/DDBJ whole genome shotgun (WGS) entry which is preliminary data.</text>
</comment>
<dbReference type="InterPro" id="IPR036291">
    <property type="entry name" value="NAD(P)-bd_dom_sf"/>
</dbReference>
<name>A0A327NQZ0_9BACT</name>
<dbReference type="InterPro" id="IPR050425">
    <property type="entry name" value="NAD(P)_dehydrat-like"/>
</dbReference>
<sequence length="311" mass="33734">MQTVGIIGGAGFIGSYVTQKFLNEGYAVKVSASDPANAEKYAHLSALNRAKNLTLVTCDVRDVAALESFMQGCAIVVHGGTPFQLAVEDPQRDLLDPTIRGTENFLAIANRTEGLKRVVLIASVASYNTSFPMPHPNHPVGQVFSEADTPWFSAEDHPYGQAKFLADQVVRKFIEANPDLPFEITTVSPVFVMGNSLSPRADSTSMGMQHLFRHKIAPNPFVEMLYANDVAFSVVDVRDVAEAVFQAATRSGLHGKNYLLSSESYRISDLSLMLNQQPPAAEAALVYSNTLATNDLGVAFRSAQETLHQAV</sequence>
<feature type="domain" description="NAD-dependent epimerase/dehydratase" evidence="3">
    <location>
        <begin position="6"/>
        <end position="258"/>
    </location>
</feature>
<dbReference type="SUPFAM" id="SSF51735">
    <property type="entry name" value="NAD(P)-binding Rossmann-fold domains"/>
    <property type="match status" value="1"/>
</dbReference>
<protein>
    <submittedName>
        <fullName evidence="4">Dihydroflavonol 4-reductase</fullName>
    </submittedName>
</protein>
<dbReference type="PANTHER" id="PTHR10366">
    <property type="entry name" value="NAD DEPENDENT EPIMERASE/DEHYDRATASE"/>
    <property type="match status" value="1"/>
</dbReference>
<dbReference type="InterPro" id="IPR001509">
    <property type="entry name" value="Epimerase_deHydtase"/>
</dbReference>
<evidence type="ECO:0000256" key="1">
    <source>
        <dbReference type="ARBA" id="ARBA00023002"/>
    </source>
</evidence>
<keyword evidence="1" id="KW-0560">Oxidoreductase</keyword>
<gene>
    <name evidence="4" type="ORF">HMF3257_14450</name>
</gene>
<dbReference type="AlphaFoldDB" id="A0A327NQZ0"/>
<reference evidence="4 5" key="1">
    <citation type="submission" date="2018-06" db="EMBL/GenBank/DDBJ databases">
        <title>Spirosoma sp. HMF3257 Genome sequencing and assembly.</title>
        <authorList>
            <person name="Kang H."/>
            <person name="Cha I."/>
            <person name="Kim H."/>
            <person name="Kang J."/>
            <person name="Joh K."/>
        </authorList>
    </citation>
    <scope>NUCLEOTIDE SEQUENCE [LARGE SCALE GENOMIC DNA]</scope>
    <source>
        <strain evidence="4 5">HMF3257</strain>
    </source>
</reference>
<evidence type="ECO:0000313" key="5">
    <source>
        <dbReference type="Proteomes" id="UP000249016"/>
    </source>
</evidence>
<dbReference type="Pfam" id="PF01370">
    <property type="entry name" value="Epimerase"/>
    <property type="match status" value="1"/>
</dbReference>
<dbReference type="RefSeq" id="WP_111343117.1">
    <property type="nucleotide sequence ID" value="NZ_QLII01000001.1"/>
</dbReference>
<evidence type="ECO:0000256" key="2">
    <source>
        <dbReference type="ARBA" id="ARBA00023445"/>
    </source>
</evidence>
<keyword evidence="5" id="KW-1185">Reference proteome</keyword>
<dbReference type="OrthoDB" id="9778052at2"/>
<accession>A0A327NQZ0</accession>
<dbReference type="GO" id="GO:0016616">
    <property type="term" value="F:oxidoreductase activity, acting on the CH-OH group of donors, NAD or NADP as acceptor"/>
    <property type="evidence" value="ECO:0007669"/>
    <property type="project" value="TreeGrafter"/>
</dbReference>
<dbReference type="PANTHER" id="PTHR10366:SF564">
    <property type="entry name" value="STEROL-4-ALPHA-CARBOXYLATE 3-DEHYDROGENASE, DECARBOXYLATING"/>
    <property type="match status" value="1"/>
</dbReference>
<proteinExistence type="inferred from homology"/>
<evidence type="ECO:0000313" key="4">
    <source>
        <dbReference type="EMBL" id="RAI75098.1"/>
    </source>
</evidence>
<comment type="similarity">
    <text evidence="2">Belongs to the NAD(P)-dependent epimerase/dehydratase family. Dihydroflavonol-4-reductase subfamily.</text>
</comment>
<dbReference type="EMBL" id="QLII01000001">
    <property type="protein sequence ID" value="RAI75098.1"/>
    <property type="molecule type" value="Genomic_DNA"/>
</dbReference>